<feature type="region of interest" description="Disordered" evidence="7">
    <location>
        <begin position="204"/>
        <end position="236"/>
    </location>
</feature>
<dbReference type="CDD" id="cd00051">
    <property type="entry name" value="EFh"/>
    <property type="match status" value="1"/>
</dbReference>
<evidence type="ECO:0000256" key="2">
    <source>
        <dbReference type="ARBA" id="ARBA00022707"/>
    </source>
</evidence>
<evidence type="ECO:0000256" key="8">
    <source>
        <dbReference type="SAM" id="Phobius"/>
    </source>
</evidence>
<proteinExistence type="inferred from homology"/>
<evidence type="ECO:0000256" key="3">
    <source>
        <dbReference type="ARBA" id="ARBA00022723"/>
    </source>
</evidence>
<organism evidence="10 11">
    <name type="scientific">Mortierella alpina</name>
    <name type="common">Oleaginous fungus</name>
    <name type="synonym">Mortierella renispora</name>
    <dbReference type="NCBI Taxonomy" id="64518"/>
    <lineage>
        <taxon>Eukaryota</taxon>
        <taxon>Fungi</taxon>
        <taxon>Fungi incertae sedis</taxon>
        <taxon>Mucoromycota</taxon>
        <taxon>Mortierellomycotina</taxon>
        <taxon>Mortierellomycetes</taxon>
        <taxon>Mortierellales</taxon>
        <taxon>Mortierellaceae</taxon>
        <taxon>Mortierella</taxon>
    </lineage>
</organism>
<dbReference type="SUPFAM" id="SSF47473">
    <property type="entry name" value="EF-hand"/>
    <property type="match status" value="1"/>
</dbReference>
<reference evidence="10" key="1">
    <citation type="journal article" date="2020" name="Fungal Divers.">
        <title>Resolving the Mortierellaceae phylogeny through synthesis of multi-gene phylogenetics and phylogenomics.</title>
        <authorList>
            <person name="Vandepol N."/>
            <person name="Liber J."/>
            <person name="Desiro A."/>
            <person name="Na H."/>
            <person name="Kennedy M."/>
            <person name="Barry K."/>
            <person name="Grigoriev I.V."/>
            <person name="Miller A.N."/>
            <person name="O'Donnell K."/>
            <person name="Stajich J.E."/>
            <person name="Bonito G."/>
        </authorList>
    </citation>
    <scope>NUCLEOTIDE SEQUENCE</scope>
    <source>
        <strain evidence="10">CK1249</strain>
    </source>
</reference>
<evidence type="ECO:0000259" key="9">
    <source>
        <dbReference type="PROSITE" id="PS50222"/>
    </source>
</evidence>
<feature type="compositionally biased region" description="Basic and acidic residues" evidence="7">
    <location>
        <begin position="370"/>
        <end position="379"/>
    </location>
</feature>
<dbReference type="Proteomes" id="UP000738359">
    <property type="component" value="Unassembled WGS sequence"/>
</dbReference>
<keyword evidence="8" id="KW-0812">Transmembrane</keyword>
<keyword evidence="5" id="KW-0106">Calcium</keyword>
<dbReference type="PANTHER" id="PTHR23055:SF178">
    <property type="entry name" value="NEUROCALCIN HOMOLOG"/>
    <property type="match status" value="1"/>
</dbReference>
<gene>
    <name evidence="10" type="ORF">BGZ70_000032</name>
</gene>
<evidence type="ECO:0000256" key="6">
    <source>
        <dbReference type="ARBA" id="ARBA00023288"/>
    </source>
</evidence>
<dbReference type="PROSITE" id="PS50222">
    <property type="entry name" value="EF_HAND_2"/>
    <property type="match status" value="2"/>
</dbReference>
<dbReference type="AlphaFoldDB" id="A0A9P6JEZ7"/>
<sequence>MGAKHSKENKDLARRTHFSKREINTLRREFEKTSNVSRTNVLTEAHQSVHSGGPSATFRRILHSSPLDDVFLTRLFSAFDTNPNSKGVNFKEFIEGLSVFMKGTPDEKLELSFKLYDVDHAGYITRPGLERAMTQLHSVVAGSSQDETHQIQELVKRIFDDLDVNNDGKLSLEEYKLNSMKEPLIIDFLGQFLADQTDSGSNSICSALSVPPSPRSGSSPPSPRFGHFAPPSPRLRDSLYGTASGHVLQSSSPAGSFRLSNSHSLLWLNGGVNGSGDLLGKVNEFEGLVAAEEEQQEKERRAALEKKIAAPRVSALEAVTPPVKAGQNGSVQADSKDANGLKDPKDAKEDEESNVSSPVDIVVVPSEDSTEAKAGETEAVKPAQPTVSGTEAPETKTEPQATALEAATTLQVNGDAASVDQSSSTAATVASDEVSMLEEVSDAALEKASVNGGLEVKAEPEPTVEETTANLLTFILSPPASFSFSVMGNYISYSRNDIIFSGILIAVWILIRPYFVRMGEQAQVRSAVHLEQEAAQNDSQSSAAKASGGSRSGRKKLD</sequence>
<dbReference type="InterPro" id="IPR002048">
    <property type="entry name" value="EF_hand_dom"/>
</dbReference>
<feature type="region of interest" description="Disordered" evidence="7">
    <location>
        <begin position="319"/>
        <end position="399"/>
    </location>
</feature>
<name>A0A9P6JEZ7_MORAP</name>
<evidence type="ECO:0000256" key="5">
    <source>
        <dbReference type="ARBA" id="ARBA00022837"/>
    </source>
</evidence>
<feature type="transmembrane region" description="Helical" evidence="8">
    <location>
        <begin position="498"/>
        <end position="515"/>
    </location>
</feature>
<dbReference type="SMART" id="SM00054">
    <property type="entry name" value="EFh"/>
    <property type="match status" value="3"/>
</dbReference>
<evidence type="ECO:0000313" key="10">
    <source>
        <dbReference type="EMBL" id="KAF9968681.1"/>
    </source>
</evidence>
<dbReference type="InterPro" id="IPR011992">
    <property type="entry name" value="EF-hand-dom_pair"/>
</dbReference>
<feature type="domain" description="EF-hand" evidence="9">
    <location>
        <begin position="104"/>
        <end position="139"/>
    </location>
</feature>
<keyword evidence="11" id="KW-1185">Reference proteome</keyword>
<protein>
    <recommendedName>
        <fullName evidence="9">EF-hand domain-containing protein</fullName>
    </recommendedName>
</protein>
<comment type="caution">
    <text evidence="10">The sequence shown here is derived from an EMBL/GenBank/DDBJ whole genome shotgun (WGS) entry which is preliminary data.</text>
</comment>
<dbReference type="PRINTS" id="PR00450">
    <property type="entry name" value="RECOVERIN"/>
</dbReference>
<dbReference type="PROSITE" id="PS00018">
    <property type="entry name" value="EF_HAND_1"/>
    <property type="match status" value="1"/>
</dbReference>
<comment type="similarity">
    <text evidence="1">Belongs to the recoverin family.</text>
</comment>
<keyword evidence="3" id="KW-0479">Metal-binding</keyword>
<dbReference type="Pfam" id="PF13499">
    <property type="entry name" value="EF-hand_7"/>
    <property type="match status" value="1"/>
</dbReference>
<evidence type="ECO:0000256" key="4">
    <source>
        <dbReference type="ARBA" id="ARBA00022737"/>
    </source>
</evidence>
<keyword evidence="4" id="KW-0677">Repeat</keyword>
<keyword evidence="2" id="KW-0519">Myristate</keyword>
<dbReference type="InterPro" id="IPR028846">
    <property type="entry name" value="Recoverin"/>
</dbReference>
<feature type="region of interest" description="Disordered" evidence="7">
    <location>
        <begin position="533"/>
        <end position="558"/>
    </location>
</feature>
<dbReference type="EMBL" id="JAAAHY010000010">
    <property type="protein sequence ID" value="KAF9968681.1"/>
    <property type="molecule type" value="Genomic_DNA"/>
</dbReference>
<feature type="domain" description="EF-hand" evidence="9">
    <location>
        <begin position="150"/>
        <end position="185"/>
    </location>
</feature>
<dbReference type="Gene3D" id="1.10.238.10">
    <property type="entry name" value="EF-hand"/>
    <property type="match status" value="1"/>
</dbReference>
<dbReference type="PANTHER" id="PTHR23055">
    <property type="entry name" value="CALCIUM BINDING PROTEINS"/>
    <property type="match status" value="1"/>
</dbReference>
<keyword evidence="8" id="KW-0472">Membrane</keyword>
<evidence type="ECO:0000256" key="1">
    <source>
        <dbReference type="ARBA" id="ARBA00006049"/>
    </source>
</evidence>
<dbReference type="GO" id="GO:0005509">
    <property type="term" value="F:calcium ion binding"/>
    <property type="evidence" value="ECO:0007669"/>
    <property type="project" value="InterPro"/>
</dbReference>
<feature type="compositionally biased region" description="Basic and acidic residues" evidence="7">
    <location>
        <begin position="334"/>
        <end position="348"/>
    </location>
</feature>
<keyword evidence="6" id="KW-0449">Lipoprotein</keyword>
<feature type="compositionally biased region" description="Low complexity" evidence="7">
    <location>
        <begin position="354"/>
        <end position="367"/>
    </location>
</feature>
<dbReference type="InterPro" id="IPR018247">
    <property type="entry name" value="EF_Hand_1_Ca_BS"/>
</dbReference>
<evidence type="ECO:0000256" key="7">
    <source>
        <dbReference type="SAM" id="MobiDB-lite"/>
    </source>
</evidence>
<keyword evidence="8" id="KW-1133">Transmembrane helix</keyword>
<evidence type="ECO:0000313" key="11">
    <source>
        <dbReference type="Proteomes" id="UP000738359"/>
    </source>
</evidence>
<accession>A0A9P6JEZ7</accession>
<dbReference type="OrthoDB" id="191686at2759"/>